<evidence type="ECO:0000313" key="6">
    <source>
        <dbReference type="Proteomes" id="UP000292702"/>
    </source>
</evidence>
<evidence type="ECO:0000256" key="3">
    <source>
        <dbReference type="SAM" id="MobiDB-lite"/>
    </source>
</evidence>
<dbReference type="SMART" id="SM00360">
    <property type="entry name" value="RRM"/>
    <property type="match status" value="1"/>
</dbReference>
<evidence type="ECO:0000259" key="4">
    <source>
        <dbReference type="PROSITE" id="PS50102"/>
    </source>
</evidence>
<dbReference type="PROSITE" id="PS50102">
    <property type="entry name" value="RRM"/>
    <property type="match status" value="1"/>
</dbReference>
<dbReference type="InterPro" id="IPR000504">
    <property type="entry name" value="RRM_dom"/>
</dbReference>
<proteinExistence type="predicted"/>
<keyword evidence="1 2" id="KW-0694">RNA-binding</keyword>
<dbReference type="GO" id="GO:0005634">
    <property type="term" value="C:nucleus"/>
    <property type="evidence" value="ECO:0007669"/>
    <property type="project" value="TreeGrafter"/>
</dbReference>
<dbReference type="PANTHER" id="PTHR19965">
    <property type="entry name" value="RNA AND EXPORT FACTOR BINDING PROTEIN"/>
    <property type="match status" value="1"/>
</dbReference>
<dbReference type="EMBL" id="RWJN01000016">
    <property type="protein sequence ID" value="TCD70710.1"/>
    <property type="molecule type" value="Genomic_DNA"/>
</dbReference>
<sequence length="234" mass="25842">MSAQIGRLNHYHNTKRHLVGNHAGAAAPAWKMNQQLAHKKSAPGSKILLSNLPYDVTEGEVESLFKKTVGPTREVCLIYNSAGKSKGMAIVEFTRKEDARLARQKYNNRVIDERRPIYIDIIGGDDVAPLPPPKPEIPSLLQRIGLDASKAPPPPPVNGVKTQGMSNIAARKQQQAAQRVQGQGAVAPKPVAVAPRQKNRTKKGPKRLKKTLEQLDREMDDYRSHTDDPMTKDV</sequence>
<organism evidence="5 6">
    <name type="scientific">Steccherinum ochraceum</name>
    <dbReference type="NCBI Taxonomy" id="92696"/>
    <lineage>
        <taxon>Eukaryota</taxon>
        <taxon>Fungi</taxon>
        <taxon>Dikarya</taxon>
        <taxon>Basidiomycota</taxon>
        <taxon>Agaricomycotina</taxon>
        <taxon>Agaricomycetes</taxon>
        <taxon>Polyporales</taxon>
        <taxon>Steccherinaceae</taxon>
        <taxon>Steccherinum</taxon>
    </lineage>
</organism>
<feature type="compositionally biased region" description="Basic and acidic residues" evidence="3">
    <location>
        <begin position="210"/>
        <end position="234"/>
    </location>
</feature>
<protein>
    <recommendedName>
        <fullName evidence="4">RRM domain-containing protein</fullName>
    </recommendedName>
</protein>
<comment type="caution">
    <text evidence="5">The sequence shown here is derived from an EMBL/GenBank/DDBJ whole genome shotgun (WGS) entry which is preliminary data.</text>
</comment>
<gene>
    <name evidence="5" type="ORF">EIP91_002086</name>
</gene>
<evidence type="ECO:0000256" key="2">
    <source>
        <dbReference type="PROSITE-ProRule" id="PRU00176"/>
    </source>
</evidence>
<keyword evidence="6" id="KW-1185">Reference proteome</keyword>
<accession>A0A4R0RPE2</accession>
<dbReference type="InterPro" id="IPR051229">
    <property type="entry name" value="ALYREF_mRNA_export"/>
</dbReference>
<dbReference type="Gene3D" id="3.30.70.330">
    <property type="match status" value="1"/>
</dbReference>
<feature type="compositionally biased region" description="Low complexity" evidence="3">
    <location>
        <begin position="172"/>
        <end position="195"/>
    </location>
</feature>
<dbReference type="GO" id="GO:0003729">
    <property type="term" value="F:mRNA binding"/>
    <property type="evidence" value="ECO:0007669"/>
    <property type="project" value="TreeGrafter"/>
</dbReference>
<dbReference type="STRING" id="92696.A0A4R0RPE2"/>
<evidence type="ECO:0000256" key="1">
    <source>
        <dbReference type="ARBA" id="ARBA00022884"/>
    </source>
</evidence>
<evidence type="ECO:0000313" key="5">
    <source>
        <dbReference type="EMBL" id="TCD70710.1"/>
    </source>
</evidence>
<name>A0A4R0RPE2_9APHY</name>
<dbReference type="PANTHER" id="PTHR19965:SF35">
    <property type="entry name" value="RNA ANNEALING PROTEIN YRA1"/>
    <property type="match status" value="1"/>
</dbReference>
<dbReference type="SUPFAM" id="SSF54928">
    <property type="entry name" value="RNA-binding domain, RBD"/>
    <property type="match status" value="1"/>
</dbReference>
<dbReference type="Proteomes" id="UP000292702">
    <property type="component" value="Unassembled WGS sequence"/>
</dbReference>
<dbReference type="Pfam" id="PF00076">
    <property type="entry name" value="RRM_1"/>
    <property type="match status" value="1"/>
</dbReference>
<dbReference type="GO" id="GO:0006406">
    <property type="term" value="P:mRNA export from nucleus"/>
    <property type="evidence" value="ECO:0007669"/>
    <property type="project" value="TreeGrafter"/>
</dbReference>
<feature type="compositionally biased region" description="Basic residues" evidence="3">
    <location>
        <begin position="197"/>
        <end position="209"/>
    </location>
</feature>
<dbReference type="InterPro" id="IPR012677">
    <property type="entry name" value="Nucleotide-bd_a/b_plait_sf"/>
</dbReference>
<feature type="region of interest" description="Disordered" evidence="3">
    <location>
        <begin position="172"/>
        <end position="234"/>
    </location>
</feature>
<dbReference type="OrthoDB" id="346839at2759"/>
<feature type="domain" description="RRM" evidence="4">
    <location>
        <begin position="45"/>
        <end position="124"/>
    </location>
</feature>
<dbReference type="InterPro" id="IPR035979">
    <property type="entry name" value="RBD_domain_sf"/>
</dbReference>
<reference evidence="5 6" key="1">
    <citation type="submission" date="2018-11" db="EMBL/GenBank/DDBJ databases">
        <title>Genome assembly of Steccherinum ochraceum LE-BIN_3174, the white-rot fungus of the Steccherinaceae family (The Residual Polyporoid clade, Polyporales, Basidiomycota).</title>
        <authorList>
            <person name="Fedorova T.V."/>
            <person name="Glazunova O.A."/>
            <person name="Landesman E.O."/>
            <person name="Moiseenko K.V."/>
            <person name="Psurtseva N.V."/>
            <person name="Savinova O.S."/>
            <person name="Shakhova N.V."/>
            <person name="Tyazhelova T.V."/>
            <person name="Vasina D.V."/>
        </authorList>
    </citation>
    <scope>NUCLEOTIDE SEQUENCE [LARGE SCALE GENOMIC DNA]</scope>
    <source>
        <strain evidence="5 6">LE-BIN_3174</strain>
    </source>
</reference>
<dbReference type="AlphaFoldDB" id="A0A4R0RPE2"/>